<keyword evidence="8" id="KW-1185">Reference proteome</keyword>
<dbReference type="EMBL" id="JAUIZM010000005">
    <property type="protein sequence ID" value="KAK1382860.1"/>
    <property type="molecule type" value="Genomic_DNA"/>
</dbReference>
<dbReference type="GO" id="GO:0005524">
    <property type="term" value="F:ATP binding"/>
    <property type="evidence" value="ECO:0007669"/>
    <property type="project" value="UniProtKB-UniRule"/>
</dbReference>
<dbReference type="Pfam" id="PF01453">
    <property type="entry name" value="B_lectin"/>
    <property type="match status" value="1"/>
</dbReference>
<evidence type="ECO:0000256" key="1">
    <source>
        <dbReference type="ARBA" id="ARBA00022729"/>
    </source>
</evidence>
<evidence type="ECO:0000256" key="5">
    <source>
        <dbReference type="SAM" id="SignalP"/>
    </source>
</evidence>
<keyword evidence="2" id="KW-0325">Glycoprotein</keyword>
<comment type="caution">
    <text evidence="7">The sequence shown here is derived from an EMBL/GenBank/DDBJ whole genome shotgun (WGS) entry which is preliminary data.</text>
</comment>
<feature type="signal peptide" evidence="5">
    <location>
        <begin position="1"/>
        <end position="26"/>
    </location>
</feature>
<dbReference type="Gene3D" id="3.30.200.20">
    <property type="entry name" value="Phosphorylase Kinase, domain 1"/>
    <property type="match status" value="1"/>
</dbReference>
<evidence type="ECO:0000313" key="7">
    <source>
        <dbReference type="EMBL" id="KAK1382860.1"/>
    </source>
</evidence>
<keyword evidence="7" id="KW-0418">Kinase</keyword>
<dbReference type="InterPro" id="IPR051343">
    <property type="entry name" value="G-type_lectin_kinases/EP1-like"/>
</dbReference>
<sequence length="625" mass="68056">MMGSWAFLNFIGMCLFILFQPETCLASVQFIGSIKPGFQGDQMHWIDNNGLFLLSNNSDFAFGFITTPDDVTLFVLSIVHVSSSKTVWSANRGTPVKNSDLFMFNESGNAILHSGGSIIWSTDTAKKRVSVMELQNSGNLVLAGDDGGIIWQSFSHPVDTLLSNQEFSEGMKLVSDPGSNNLSYFLEMKSGDMLLCANFDKPQPYWSMGQDNRKTINKNGAGVTVASIDANSWRFYDKNKVFLWQFIFSNSDTNATWAATLRSDGYITFYTLESGTSSNDSPTKIPADSCSRPQACDPYQICGSNNCQCPSALASKPNCRPDVASPCNRSKGSMELADAGDGLSYFALGFARPSLKTDLNGCKSSCLGNCSCLLMFFENKTGNCFHFDNVGSLQSSKESGFVSYIKILSTDGNGGDSRSGGGNKKHVMVVAIIVIITTLVILVLLFVGVRYYNKSNALPESPKEDSEEDTFLESITGMPVRFSYKDLQVATKDFSAILGRGGFGSVYEGILKDGTRLAVKQLEGLGQDILDSNLEMAKTDERVMVAIKVALWCIQDDMSHRPSMTKVVQMLEGLSPVPPPPMSSQLNSRLYSSFYKSVSEEGTSSAPSDCNSDAYLSAVRLSGPR</sequence>
<evidence type="ECO:0000256" key="3">
    <source>
        <dbReference type="PROSITE-ProRule" id="PRU10141"/>
    </source>
</evidence>
<reference evidence="7" key="1">
    <citation type="submission" date="2023-02" db="EMBL/GenBank/DDBJ databases">
        <title>Genome of toxic invasive species Heracleum sosnowskyi carries increased number of genes despite the absence of recent whole-genome duplications.</title>
        <authorList>
            <person name="Schelkunov M."/>
            <person name="Shtratnikova V."/>
            <person name="Makarenko M."/>
            <person name="Klepikova A."/>
            <person name="Omelchenko D."/>
            <person name="Novikova G."/>
            <person name="Obukhova E."/>
            <person name="Bogdanov V."/>
            <person name="Penin A."/>
            <person name="Logacheva M."/>
        </authorList>
    </citation>
    <scope>NUCLEOTIDE SEQUENCE</scope>
    <source>
        <strain evidence="7">Hsosn_3</strain>
        <tissue evidence="7">Leaf</tissue>
    </source>
</reference>
<keyword evidence="4" id="KW-0812">Transmembrane</keyword>
<keyword evidence="3" id="KW-0067">ATP-binding</keyword>
<dbReference type="AlphaFoldDB" id="A0AAD8MN94"/>
<keyword evidence="7" id="KW-0675">Receptor</keyword>
<name>A0AAD8MN94_9APIA</name>
<dbReference type="PANTHER" id="PTHR47976">
    <property type="entry name" value="G-TYPE LECTIN S-RECEPTOR-LIKE SERINE/THREONINE-PROTEIN KINASE SD2-5"/>
    <property type="match status" value="1"/>
</dbReference>
<keyword evidence="4" id="KW-0472">Membrane</keyword>
<gene>
    <name evidence="7" type="ORF">POM88_020595</name>
</gene>
<dbReference type="SUPFAM" id="SSF51110">
    <property type="entry name" value="alpha-D-mannose-specific plant lectins"/>
    <property type="match status" value="1"/>
</dbReference>
<proteinExistence type="predicted"/>
<dbReference type="InterPro" id="IPR036426">
    <property type="entry name" value="Bulb-type_lectin_dom_sf"/>
</dbReference>
<dbReference type="InterPro" id="IPR017441">
    <property type="entry name" value="Protein_kinase_ATP_BS"/>
</dbReference>
<organism evidence="7 8">
    <name type="scientific">Heracleum sosnowskyi</name>
    <dbReference type="NCBI Taxonomy" id="360622"/>
    <lineage>
        <taxon>Eukaryota</taxon>
        <taxon>Viridiplantae</taxon>
        <taxon>Streptophyta</taxon>
        <taxon>Embryophyta</taxon>
        <taxon>Tracheophyta</taxon>
        <taxon>Spermatophyta</taxon>
        <taxon>Magnoliopsida</taxon>
        <taxon>eudicotyledons</taxon>
        <taxon>Gunneridae</taxon>
        <taxon>Pentapetalae</taxon>
        <taxon>asterids</taxon>
        <taxon>campanulids</taxon>
        <taxon>Apiales</taxon>
        <taxon>Apiaceae</taxon>
        <taxon>Apioideae</taxon>
        <taxon>apioid superclade</taxon>
        <taxon>Tordylieae</taxon>
        <taxon>Tordyliinae</taxon>
        <taxon>Heracleum</taxon>
    </lineage>
</organism>
<dbReference type="InterPro" id="IPR001480">
    <property type="entry name" value="Bulb-type_lectin_dom"/>
</dbReference>
<keyword evidence="1 5" id="KW-0732">Signal</keyword>
<evidence type="ECO:0000259" key="6">
    <source>
        <dbReference type="PROSITE" id="PS50927"/>
    </source>
</evidence>
<keyword evidence="7" id="KW-0808">Transferase</keyword>
<dbReference type="InterPro" id="IPR011009">
    <property type="entry name" value="Kinase-like_dom_sf"/>
</dbReference>
<feature type="transmembrane region" description="Helical" evidence="4">
    <location>
        <begin position="427"/>
        <end position="449"/>
    </location>
</feature>
<dbReference type="Gene3D" id="2.90.10.10">
    <property type="entry name" value="Bulb-type lectin domain"/>
    <property type="match status" value="1"/>
</dbReference>
<feature type="domain" description="Bulb-type lectin" evidence="6">
    <location>
        <begin position="37"/>
        <end position="155"/>
    </location>
</feature>
<dbReference type="SMART" id="SM00108">
    <property type="entry name" value="B_lectin"/>
    <property type="match status" value="1"/>
</dbReference>
<dbReference type="GO" id="GO:0016301">
    <property type="term" value="F:kinase activity"/>
    <property type="evidence" value="ECO:0007669"/>
    <property type="project" value="UniProtKB-KW"/>
</dbReference>
<dbReference type="Proteomes" id="UP001237642">
    <property type="component" value="Unassembled WGS sequence"/>
</dbReference>
<keyword evidence="3" id="KW-0547">Nucleotide-binding</keyword>
<evidence type="ECO:0000313" key="8">
    <source>
        <dbReference type="Proteomes" id="UP001237642"/>
    </source>
</evidence>
<accession>A0AAD8MN94</accession>
<dbReference type="PROSITE" id="PS50927">
    <property type="entry name" value="BULB_LECTIN"/>
    <property type="match status" value="1"/>
</dbReference>
<dbReference type="PANTHER" id="PTHR47976:SF1">
    <property type="entry name" value="G-TYPE LECTIN S-RECEPTOR-LIKE SERINE_THREONINE-PROTEIN KINASE SD2-5"/>
    <property type="match status" value="1"/>
</dbReference>
<keyword evidence="4" id="KW-1133">Transmembrane helix</keyword>
<evidence type="ECO:0000256" key="4">
    <source>
        <dbReference type="SAM" id="Phobius"/>
    </source>
</evidence>
<dbReference type="SUPFAM" id="SSF56112">
    <property type="entry name" value="Protein kinase-like (PK-like)"/>
    <property type="match status" value="1"/>
</dbReference>
<protein>
    <submittedName>
        <fullName evidence="7">Receptor-like serine/threonine-protein kinase</fullName>
    </submittedName>
</protein>
<evidence type="ECO:0000256" key="2">
    <source>
        <dbReference type="ARBA" id="ARBA00023180"/>
    </source>
</evidence>
<dbReference type="CDD" id="cd00028">
    <property type="entry name" value="B_lectin"/>
    <property type="match status" value="1"/>
</dbReference>
<dbReference type="PROSITE" id="PS00107">
    <property type="entry name" value="PROTEIN_KINASE_ATP"/>
    <property type="match status" value="1"/>
</dbReference>
<feature type="binding site" evidence="3">
    <location>
        <position position="520"/>
    </location>
    <ligand>
        <name>ATP</name>
        <dbReference type="ChEBI" id="CHEBI:30616"/>
    </ligand>
</feature>
<reference evidence="7" key="2">
    <citation type="submission" date="2023-05" db="EMBL/GenBank/DDBJ databases">
        <authorList>
            <person name="Schelkunov M.I."/>
        </authorList>
    </citation>
    <scope>NUCLEOTIDE SEQUENCE</scope>
    <source>
        <strain evidence="7">Hsosn_3</strain>
        <tissue evidence="7">Leaf</tissue>
    </source>
</reference>
<feature type="chain" id="PRO_5042035328" evidence="5">
    <location>
        <begin position="27"/>
        <end position="625"/>
    </location>
</feature>